<evidence type="ECO:0000313" key="1">
    <source>
        <dbReference type="EMBL" id="MBO3270928.1"/>
    </source>
</evidence>
<reference evidence="1 2" key="1">
    <citation type="submission" date="2021-03" db="EMBL/GenBank/DDBJ databases">
        <authorList>
            <person name="Kim M.K."/>
        </authorList>
    </citation>
    <scope>NUCLEOTIDE SEQUENCE [LARGE SCALE GENOMIC DNA]</scope>
    <source>
        <strain evidence="1 2">BT507</strain>
    </source>
</reference>
<gene>
    <name evidence="1" type="ORF">J4D97_09740</name>
</gene>
<sequence length="117" mass="13551">MFSNLRTEGGITNHLFIPVSAQVFDFQKDMIEVVASSDTELQRVADEGKLITFFQLKNRVADVRPARVEYIRNGQRRTFELTSAAPNDELLHKSPSLLRKFMRFRMINKVDPQPCQH</sequence>
<organism evidence="1 2">
    <name type="scientific">Hymenobacter defluvii</name>
    <dbReference type="NCBI Taxonomy" id="2054411"/>
    <lineage>
        <taxon>Bacteria</taxon>
        <taxon>Pseudomonadati</taxon>
        <taxon>Bacteroidota</taxon>
        <taxon>Cytophagia</taxon>
        <taxon>Cytophagales</taxon>
        <taxon>Hymenobacteraceae</taxon>
        <taxon>Hymenobacter</taxon>
    </lineage>
</organism>
<dbReference type="RefSeq" id="WP_208307412.1">
    <property type="nucleotide sequence ID" value="NZ_JAGETX010000004.1"/>
</dbReference>
<name>A0ABS3TCL0_9BACT</name>
<accession>A0ABS3TCL0</accession>
<proteinExistence type="predicted"/>
<dbReference type="EMBL" id="JAGETX010000004">
    <property type="protein sequence ID" value="MBO3270928.1"/>
    <property type="molecule type" value="Genomic_DNA"/>
</dbReference>
<evidence type="ECO:0000313" key="2">
    <source>
        <dbReference type="Proteomes" id="UP000670527"/>
    </source>
</evidence>
<comment type="caution">
    <text evidence="1">The sequence shown here is derived from an EMBL/GenBank/DDBJ whole genome shotgun (WGS) entry which is preliminary data.</text>
</comment>
<keyword evidence="2" id="KW-1185">Reference proteome</keyword>
<dbReference type="Proteomes" id="UP000670527">
    <property type="component" value="Unassembled WGS sequence"/>
</dbReference>
<protein>
    <submittedName>
        <fullName evidence="1">Uncharacterized protein</fullName>
    </submittedName>
</protein>